<keyword evidence="1" id="KW-1133">Transmembrane helix</keyword>
<organism evidence="2 3">
    <name type="scientific">Brenthis ino</name>
    <name type="common">lesser marbled fritillary</name>
    <dbReference type="NCBI Taxonomy" id="405034"/>
    <lineage>
        <taxon>Eukaryota</taxon>
        <taxon>Metazoa</taxon>
        <taxon>Ecdysozoa</taxon>
        <taxon>Arthropoda</taxon>
        <taxon>Hexapoda</taxon>
        <taxon>Insecta</taxon>
        <taxon>Pterygota</taxon>
        <taxon>Neoptera</taxon>
        <taxon>Endopterygota</taxon>
        <taxon>Lepidoptera</taxon>
        <taxon>Glossata</taxon>
        <taxon>Ditrysia</taxon>
        <taxon>Papilionoidea</taxon>
        <taxon>Nymphalidae</taxon>
        <taxon>Heliconiinae</taxon>
        <taxon>Argynnini</taxon>
        <taxon>Brenthis</taxon>
    </lineage>
</organism>
<dbReference type="Proteomes" id="UP000838878">
    <property type="component" value="Chromosome 6"/>
</dbReference>
<keyword evidence="1" id="KW-0472">Membrane</keyword>
<name>A0A8J9VNB2_9NEOP</name>
<dbReference type="EMBL" id="OV170226">
    <property type="protein sequence ID" value="CAH0726343.1"/>
    <property type="molecule type" value="Genomic_DNA"/>
</dbReference>
<evidence type="ECO:0000313" key="2">
    <source>
        <dbReference type="EMBL" id="CAH0726343.1"/>
    </source>
</evidence>
<feature type="non-terminal residue" evidence="2">
    <location>
        <position position="1233"/>
    </location>
</feature>
<feature type="transmembrane region" description="Helical" evidence="1">
    <location>
        <begin position="1202"/>
        <end position="1222"/>
    </location>
</feature>
<gene>
    <name evidence="2" type="ORF">BINO364_LOCUS11809</name>
</gene>
<accession>A0A8J9VNB2</accession>
<dbReference type="AlphaFoldDB" id="A0A8J9VNB2"/>
<dbReference type="OrthoDB" id="6617263at2759"/>
<evidence type="ECO:0000256" key="1">
    <source>
        <dbReference type="SAM" id="Phobius"/>
    </source>
</evidence>
<protein>
    <submittedName>
        <fullName evidence="2">Uncharacterized protein</fullName>
    </submittedName>
</protein>
<proteinExistence type="predicted"/>
<evidence type="ECO:0000313" key="3">
    <source>
        <dbReference type="Proteomes" id="UP000838878"/>
    </source>
</evidence>
<keyword evidence="1" id="KW-0812">Transmembrane</keyword>
<keyword evidence="3" id="KW-1185">Reference proteome</keyword>
<reference evidence="2" key="1">
    <citation type="submission" date="2021-12" db="EMBL/GenBank/DDBJ databases">
        <authorList>
            <person name="Martin H S."/>
        </authorList>
    </citation>
    <scope>NUCLEOTIDE SEQUENCE</scope>
</reference>
<sequence length="1233" mass="146884">MMEQTGYSLPKRQQELNAKVKEAVLQNVDFNEIKSLEEKSDLDKLFKIDVASEYKEVAYIIEILTSGDPLYISRALRCTWLYDAEYMSIINPDYLQSNVFPLMSIKMIKKTLTTISKHIRDEERALSFYKYCRKIKWDNIAFKFLLFCSEKYKLEYLQTKDVDESKIAQFVGNSFLLAETYLDLEEVKYPITILLGKLCYLYSVCNETYLDLFESYCDYPSTEQFGLRISKNILTKHKQRVMKEPELYVKHLNTNMLIKYSTVEDAKFYLNALSMPHEVAEFWYSLREQTTKIIPILTILPENERLNFLTQIFMAKYPGEPFESSKMFYYQKLFKLMTFEEKEAWALKYLKENTKWLDKDQEFIWCKFVNFQLAFKAIKKYILVTTDCNKRSQMLDILIDVAGTEENLTKVMNYYYDRHINERENVKEEFVNKIYRSHNVFKFEESCWKVFNKILYSMKVYTKQPSYYNDEFRTICIVYHIINNKDVPDTLHAEKINESQVKYFELQIKLLTDDQNRLIYQYYLNLFTKTVETYEDREYDENIRAELKPILYGAILILALFKKTKADCPKVIMKYIKLDWSYFEELDFLSDEKISQGYLIRLLKQNAKLLLDKLPDVKAAFTRHYLNYISLRLNRVMKKIKVYFSNDFAKDVLNALEEWFLEMDRYTYLKLYHVTICSILQIADEDYKIKFISKYAPTVSKVAYDEIDHNILQIQANICRYAQYSRPPLPLQEILKYIKGDYVQCCLPMFESLTVNLPRPLACQFIEANLDCPVSIQKHGIRLAFHYFNIKRLEKFILDNWGNTKNVFLRKVIYKALFYRVVKDENANVRFYELLKMITSELNEDDDDDIFNLFSEVTSLPKALKSDYLEVAWTTVEKLPNKSLKNVDRQCGVIITIRSNIHIMNKEFCREQILDEFVKSMLFERKIHEECKNRETEILNQEKWNLAVAYITHFDNSEQLTKRVELASVIIKKCVEMWDYSHERVYTIRQFIMEFLNNLLNQAYRDDDKVTPVLQSIINQLEQSLPIKQIYLLYCKLNFAVISKQVMGPKKIESNSGEINYSHLKMEDVAANFTDKLVKFLISLKRHKMLYISCYSELAFEITNVLDTMTYDTKWKSKDLSIEVCDRLTDIQRLETFTIATIMIPMADDEKMEKNISKVINKIIEYDHDELEVLLWNKMMNNNYKVFLTDNTKKKARNPGVFYFYIFLAVCAAMLLMILNPFKDFFFLNGRRK</sequence>